<organism evidence="1 2">
    <name type="scientific">Salmonella enterica I</name>
    <dbReference type="NCBI Taxonomy" id="59201"/>
    <lineage>
        <taxon>Bacteria</taxon>
        <taxon>Pseudomonadati</taxon>
        <taxon>Pseudomonadota</taxon>
        <taxon>Gammaproteobacteria</taxon>
        <taxon>Enterobacterales</taxon>
        <taxon>Enterobacteriaceae</taxon>
        <taxon>Salmonella</taxon>
    </lineage>
</organism>
<evidence type="ECO:0000313" key="1">
    <source>
        <dbReference type="EMBL" id="VEB51310.1"/>
    </source>
</evidence>
<dbReference type="EMBL" id="LR134190">
    <property type="protein sequence ID" value="VEB51310.1"/>
    <property type="molecule type" value="Genomic_DNA"/>
</dbReference>
<reference evidence="1 2" key="1">
    <citation type="submission" date="2018-12" db="EMBL/GenBank/DDBJ databases">
        <authorList>
            <consortium name="Pathogen Informatics"/>
        </authorList>
    </citation>
    <scope>NUCLEOTIDE SEQUENCE [LARGE SCALE GENOMIC DNA]</scope>
    <source>
        <strain evidence="1 2">NCTC6754</strain>
    </source>
</reference>
<protein>
    <submittedName>
        <fullName evidence="1">Uncharacterized protein</fullName>
    </submittedName>
</protein>
<evidence type="ECO:0000313" key="2">
    <source>
        <dbReference type="Proteomes" id="UP000269208"/>
    </source>
</evidence>
<sequence>MRLIAPVRSFSSFGELGGGHQRCADPVVYALRPAPFHWALNIAKEDNTRLLSFIFRPMNVGFVEDDGFAVAPAMALSINFNKTAVVIRCA</sequence>
<gene>
    <name evidence="1" type="ORF">NCTC6754_01011</name>
</gene>
<name>A0A3S4J7K7_SALET</name>
<accession>A0A3S4J7K7</accession>
<dbReference type="Proteomes" id="UP000269208">
    <property type="component" value="Chromosome"/>
</dbReference>
<dbReference type="AlphaFoldDB" id="A0A3S4J7K7"/>
<proteinExistence type="predicted"/>